<protein>
    <submittedName>
        <fullName evidence="1">Uncharacterized protein</fullName>
    </submittedName>
</protein>
<dbReference type="HOGENOM" id="CLU_1019006_0_0_0"/>
<proteinExistence type="predicted"/>
<dbReference type="STRING" id="331113.SNE_A01670"/>
<name>F8L5Q2_SIMNZ</name>
<dbReference type="RefSeq" id="WP_013942511.1">
    <property type="nucleotide sequence ID" value="NC_015713.1"/>
</dbReference>
<sequence length="273" mass="31459">MFKFLFTLIFLCSLGYGVYWVADSHPEIKDRAIQYLPTSAFSALEPRFTVNQIMDKERSSLLKDSREQFGDYSLLYQPFLLMEVKFTRTNQSTGEGVILWDLMDGEMVLDTQTWEKSHGFADCIHMRADPYELKIISTIAKHGNKADRQTLFHSLNLESGLLDAWIERCIKKKLIVCHQGIYRIHLESPKMAFTPSTQVNFPLISKNSKHSEKMTRNFSKTQIIRVAEAAFGEDFAIRQTYEIYLPVYAITTQNSDGSHETSYWNALNGLVLD</sequence>
<evidence type="ECO:0000313" key="2">
    <source>
        <dbReference type="Proteomes" id="UP000000496"/>
    </source>
</evidence>
<gene>
    <name evidence="1" type="ordered locus">SNE_A01670</name>
</gene>
<dbReference type="AlphaFoldDB" id="F8L5Q2"/>
<evidence type="ECO:0000313" key="1">
    <source>
        <dbReference type="EMBL" id="CCB88044.1"/>
    </source>
</evidence>
<reference key="1">
    <citation type="journal article" date="2011" name="Mol. Biol. Evol.">
        <title>Unity in variety -- the pan-genome of the Chlamydiae.</title>
        <authorList>
            <person name="Collingro A."/>
            <person name="Tischler P."/>
            <person name="Weinmaier T."/>
            <person name="Penz T."/>
            <person name="Heinz E."/>
            <person name="Brunham R.C."/>
            <person name="Read T.D."/>
            <person name="Bavoil P.M."/>
            <person name="Sachse K."/>
            <person name="Kahane S."/>
            <person name="Friedman M.G."/>
            <person name="Rattei T."/>
            <person name="Myers G.S.A."/>
            <person name="Horn M."/>
        </authorList>
    </citation>
    <scope>NUCLEOTIDE SEQUENCE</scope>
    <source>
        <strain>Z</strain>
    </source>
</reference>
<dbReference type="eggNOG" id="ENOG5030MK2">
    <property type="taxonomic scope" value="Bacteria"/>
</dbReference>
<keyword evidence="2" id="KW-1185">Reference proteome</keyword>
<dbReference type="KEGG" id="sng:SNE_A01670"/>
<dbReference type="Proteomes" id="UP000000496">
    <property type="component" value="Chromosome gsn.131"/>
</dbReference>
<organism evidence="1 2">
    <name type="scientific">Simkania negevensis (strain ATCC VR-1471 / DSM 27360 / Z)</name>
    <dbReference type="NCBI Taxonomy" id="331113"/>
    <lineage>
        <taxon>Bacteria</taxon>
        <taxon>Pseudomonadati</taxon>
        <taxon>Chlamydiota</taxon>
        <taxon>Chlamydiia</taxon>
        <taxon>Parachlamydiales</taxon>
        <taxon>Simkaniaceae</taxon>
        <taxon>Simkania</taxon>
    </lineage>
</organism>
<dbReference type="OrthoDB" id="20788at2"/>
<reference evidence="1 2" key="2">
    <citation type="journal article" date="2011" name="Mol. Biol. Evol.">
        <title>Unity in variety--the pan-genome of the Chlamydiae.</title>
        <authorList>
            <person name="Collingro A."/>
            <person name="Tischler P."/>
            <person name="Weinmaier T."/>
            <person name="Penz T."/>
            <person name="Heinz E."/>
            <person name="Brunham R.C."/>
            <person name="Read T.D."/>
            <person name="Bavoil P.M."/>
            <person name="Sachse K."/>
            <person name="Kahane S."/>
            <person name="Friedman M.G."/>
            <person name="Rattei T."/>
            <person name="Myers G.S."/>
            <person name="Horn M."/>
        </authorList>
    </citation>
    <scope>NUCLEOTIDE SEQUENCE [LARGE SCALE GENOMIC DNA]</scope>
    <source>
        <strain evidence="2">ATCC VR-1471 / Z</strain>
    </source>
</reference>
<accession>F8L5Q2</accession>
<dbReference type="EMBL" id="FR872582">
    <property type="protein sequence ID" value="CCB88044.1"/>
    <property type="molecule type" value="Genomic_DNA"/>
</dbReference>